<protein>
    <recommendedName>
        <fullName evidence="1">DUF4180 domain-containing protein</fullName>
    </recommendedName>
</protein>
<comment type="caution">
    <text evidence="2">The sequence shown here is derived from an EMBL/GenBank/DDBJ whole genome shotgun (WGS) entry which is preliminary data.</text>
</comment>
<dbReference type="EMBL" id="BONX01000045">
    <property type="protein sequence ID" value="GIG99500.1"/>
    <property type="molecule type" value="Genomic_DNA"/>
</dbReference>
<gene>
    <name evidence="2" type="ORF">Pma05_60730</name>
</gene>
<sequence>MPDEIQDRAGVPVLVCDPAGPPIATEQDALDLIGASFLGATVVAVPASRLDASFFTLGTRFAGEVMQKFVNYRLRLAVVGDISAHLATSSALRALVEESNRADHVWFVPDLDALDDRLRALTDRPGRRPA</sequence>
<dbReference type="RefSeq" id="WP_203860872.1">
    <property type="nucleotide sequence ID" value="NZ_BAAAZQ010000014.1"/>
</dbReference>
<dbReference type="InterPro" id="IPR025438">
    <property type="entry name" value="DUF4180"/>
</dbReference>
<keyword evidence="3" id="KW-1185">Reference proteome</keyword>
<evidence type="ECO:0000259" key="1">
    <source>
        <dbReference type="Pfam" id="PF13788"/>
    </source>
</evidence>
<evidence type="ECO:0000313" key="2">
    <source>
        <dbReference type="EMBL" id="GIG99500.1"/>
    </source>
</evidence>
<organism evidence="2 3">
    <name type="scientific">Plantactinospora mayteni</name>
    <dbReference type="NCBI Taxonomy" id="566021"/>
    <lineage>
        <taxon>Bacteria</taxon>
        <taxon>Bacillati</taxon>
        <taxon>Actinomycetota</taxon>
        <taxon>Actinomycetes</taxon>
        <taxon>Micromonosporales</taxon>
        <taxon>Micromonosporaceae</taxon>
        <taxon>Plantactinospora</taxon>
    </lineage>
</organism>
<evidence type="ECO:0000313" key="3">
    <source>
        <dbReference type="Proteomes" id="UP000621500"/>
    </source>
</evidence>
<accession>A0ABQ4EXW4</accession>
<name>A0ABQ4EXW4_9ACTN</name>
<reference evidence="2 3" key="1">
    <citation type="submission" date="2021-01" db="EMBL/GenBank/DDBJ databases">
        <title>Whole genome shotgun sequence of Plantactinospora mayteni NBRC 109088.</title>
        <authorList>
            <person name="Komaki H."/>
            <person name="Tamura T."/>
        </authorList>
    </citation>
    <scope>NUCLEOTIDE SEQUENCE [LARGE SCALE GENOMIC DNA]</scope>
    <source>
        <strain evidence="2 3">NBRC 109088</strain>
    </source>
</reference>
<dbReference type="Proteomes" id="UP000621500">
    <property type="component" value="Unassembled WGS sequence"/>
</dbReference>
<feature type="domain" description="DUF4180" evidence="1">
    <location>
        <begin position="9"/>
        <end position="118"/>
    </location>
</feature>
<proteinExistence type="predicted"/>
<dbReference type="Pfam" id="PF13788">
    <property type="entry name" value="DUF4180"/>
    <property type="match status" value="1"/>
</dbReference>